<keyword evidence="4" id="KW-1185">Reference proteome</keyword>
<feature type="region of interest" description="Disordered" evidence="1">
    <location>
        <begin position="1"/>
        <end position="25"/>
    </location>
</feature>
<feature type="compositionally biased region" description="Low complexity" evidence="1">
    <location>
        <begin position="1"/>
        <end position="11"/>
    </location>
</feature>
<evidence type="ECO:0000256" key="2">
    <source>
        <dbReference type="SAM" id="Phobius"/>
    </source>
</evidence>
<dbReference type="InterPro" id="IPR045584">
    <property type="entry name" value="Pilin-like"/>
</dbReference>
<sequence length="178" mass="19193">MRCAPWAPTGRRAARGPRPISRRRRTRCARGDAGFTLIEMVCVIAMVALLAAILVPRVPRGTSQPRLEAYALEAAALLKADRTAAIRHRRHVAAQVDATGRTVISGSSGRILRLPEDVAFEALLPQTCEGRPALSTISFFSSGMSCGGVIRLMRFGNGFDVRVNWLTGGIDIVARGGR</sequence>
<keyword evidence="2" id="KW-1133">Transmembrane helix</keyword>
<evidence type="ECO:0000313" key="4">
    <source>
        <dbReference type="Proteomes" id="UP000323886"/>
    </source>
</evidence>
<name>A0A5M6I7I7_9HYPH</name>
<keyword evidence="2" id="KW-0812">Transmembrane</keyword>
<reference evidence="3 4" key="1">
    <citation type="submission" date="2019-09" db="EMBL/GenBank/DDBJ databases">
        <title>Draft Whole-Genome sequence of Blastochloris sulfoviridis DSM 729.</title>
        <authorList>
            <person name="Meyer T.E."/>
            <person name="Kyndt J.A."/>
        </authorList>
    </citation>
    <scope>NUCLEOTIDE SEQUENCE [LARGE SCALE GENOMIC DNA]</scope>
    <source>
        <strain evidence="3 4">DSM 729</strain>
    </source>
</reference>
<dbReference type="EMBL" id="VWPL01000001">
    <property type="protein sequence ID" value="KAA5603689.1"/>
    <property type="molecule type" value="Genomic_DNA"/>
</dbReference>
<dbReference type="Pfam" id="PF07963">
    <property type="entry name" value="N_methyl"/>
    <property type="match status" value="1"/>
</dbReference>
<dbReference type="Gene3D" id="3.30.700.10">
    <property type="entry name" value="Glycoprotein, Type 4 Pilin"/>
    <property type="match status" value="1"/>
</dbReference>
<proteinExistence type="predicted"/>
<dbReference type="OrthoDB" id="7366901at2"/>
<keyword evidence="2" id="KW-0472">Membrane</keyword>
<dbReference type="Proteomes" id="UP000323886">
    <property type="component" value="Unassembled WGS sequence"/>
</dbReference>
<evidence type="ECO:0000256" key="1">
    <source>
        <dbReference type="SAM" id="MobiDB-lite"/>
    </source>
</evidence>
<gene>
    <name evidence="3" type="ORF">F1193_00960</name>
</gene>
<dbReference type="NCBIfam" id="TIGR02532">
    <property type="entry name" value="IV_pilin_GFxxxE"/>
    <property type="match status" value="1"/>
</dbReference>
<protein>
    <submittedName>
        <fullName evidence="3">Prepilin-type N-terminal cleavage/methylation domain-containing protein</fullName>
    </submittedName>
</protein>
<dbReference type="AlphaFoldDB" id="A0A5M6I7I7"/>
<dbReference type="SUPFAM" id="SSF54523">
    <property type="entry name" value="Pili subunits"/>
    <property type="match status" value="1"/>
</dbReference>
<organism evidence="3 4">
    <name type="scientific">Blastochloris sulfoviridis</name>
    <dbReference type="NCBI Taxonomy" id="50712"/>
    <lineage>
        <taxon>Bacteria</taxon>
        <taxon>Pseudomonadati</taxon>
        <taxon>Pseudomonadota</taxon>
        <taxon>Alphaproteobacteria</taxon>
        <taxon>Hyphomicrobiales</taxon>
        <taxon>Blastochloridaceae</taxon>
        <taxon>Blastochloris</taxon>
    </lineage>
</organism>
<accession>A0A5M6I7I7</accession>
<dbReference type="InterPro" id="IPR012902">
    <property type="entry name" value="N_methyl_site"/>
</dbReference>
<comment type="caution">
    <text evidence="3">The sequence shown here is derived from an EMBL/GenBank/DDBJ whole genome shotgun (WGS) entry which is preliminary data.</text>
</comment>
<evidence type="ECO:0000313" key="3">
    <source>
        <dbReference type="EMBL" id="KAA5603689.1"/>
    </source>
</evidence>
<feature type="transmembrane region" description="Helical" evidence="2">
    <location>
        <begin position="33"/>
        <end position="55"/>
    </location>
</feature>
<feature type="compositionally biased region" description="Basic residues" evidence="1">
    <location>
        <begin position="12"/>
        <end position="25"/>
    </location>
</feature>
<dbReference type="RefSeq" id="WP_150095795.1">
    <property type="nucleotide sequence ID" value="NZ_VWPL01000001.1"/>
</dbReference>